<dbReference type="PANTHER" id="PTHR45614">
    <property type="entry name" value="MYB PROTEIN-RELATED"/>
    <property type="match status" value="1"/>
</dbReference>
<protein>
    <submittedName>
        <fullName evidence="5">Uncharacterized protein</fullName>
    </submittedName>
</protein>
<dbReference type="InterPro" id="IPR017884">
    <property type="entry name" value="SANT_dom"/>
</dbReference>
<dbReference type="SMART" id="SM00717">
    <property type="entry name" value="SANT"/>
    <property type="match status" value="3"/>
</dbReference>
<dbReference type="InterPro" id="IPR001005">
    <property type="entry name" value="SANT/Myb"/>
</dbReference>
<dbReference type="CDD" id="cd00167">
    <property type="entry name" value="SANT"/>
    <property type="match status" value="3"/>
</dbReference>
<gene>
    <name evidence="5" type="ORF">ASTO00021_LOCUS18011</name>
</gene>
<dbReference type="InterPro" id="IPR009057">
    <property type="entry name" value="Homeodomain-like_sf"/>
</dbReference>
<dbReference type="GO" id="GO:0000978">
    <property type="term" value="F:RNA polymerase II cis-regulatory region sequence-specific DNA binding"/>
    <property type="evidence" value="ECO:0007669"/>
    <property type="project" value="TreeGrafter"/>
</dbReference>
<dbReference type="SUPFAM" id="SSF46689">
    <property type="entry name" value="Homeodomain-like"/>
    <property type="match status" value="1"/>
</dbReference>
<evidence type="ECO:0000259" key="2">
    <source>
        <dbReference type="PROSITE" id="PS50090"/>
    </source>
</evidence>
<name>A0A7S3PRH4_9STRA</name>
<sequence length="361" mass="40448">MTSIVHPSTATVTTNFDKSNFSMIGNKRPAPAGVGSKSSEEAKKKPKSETSKSAIIKGAWSPAEDEQMLVAVKKHGTDWKAISAHVKGRTAKQCRDRYKLKLDPSINHGPWSPEEDKSLLKFHEQLGRQWTKIAKMMPGRTENSVKSRYASLLRSKTKEWTEQEDLIMRQLREQNIPFEDIAEKHLPHRSEHAVKKRWERLFMRDLAKKIRSEMPALNKVQPQEDDYEGDGQGTRIESQPRLNPTLAAATNSSPITKPVIPSFSAPSAVSLNHNMEPHYTNGSMSAAQALLGLPGPSPHFTVAETPEVPQYNNSTNTAPAIVQPSMKFKPQTQDQVKRANRFKRHSTSTTVMMQIIGEPLK</sequence>
<feature type="compositionally biased region" description="Polar residues" evidence="1">
    <location>
        <begin position="235"/>
        <end position="255"/>
    </location>
</feature>
<feature type="domain" description="HTH myb-type" evidence="4">
    <location>
        <begin position="103"/>
        <end position="157"/>
    </location>
</feature>
<dbReference type="Gene3D" id="1.10.10.60">
    <property type="entry name" value="Homeodomain-like"/>
    <property type="match status" value="3"/>
</dbReference>
<dbReference type="GO" id="GO:0000981">
    <property type="term" value="F:DNA-binding transcription factor activity, RNA polymerase II-specific"/>
    <property type="evidence" value="ECO:0007669"/>
    <property type="project" value="TreeGrafter"/>
</dbReference>
<dbReference type="InterPro" id="IPR050560">
    <property type="entry name" value="MYB_TF"/>
</dbReference>
<feature type="region of interest" description="Disordered" evidence="1">
    <location>
        <begin position="218"/>
        <end position="257"/>
    </location>
</feature>
<reference evidence="5" key="1">
    <citation type="submission" date="2021-01" db="EMBL/GenBank/DDBJ databases">
        <authorList>
            <person name="Corre E."/>
            <person name="Pelletier E."/>
            <person name="Niang G."/>
            <person name="Scheremetjew M."/>
            <person name="Finn R."/>
            <person name="Kale V."/>
            <person name="Holt S."/>
            <person name="Cochrane G."/>
            <person name="Meng A."/>
            <person name="Brown T."/>
            <person name="Cohen L."/>
        </authorList>
    </citation>
    <scope>NUCLEOTIDE SEQUENCE</scope>
    <source>
        <strain evidence="5">GSBS06</strain>
    </source>
</reference>
<dbReference type="PROSITE" id="PS51294">
    <property type="entry name" value="HTH_MYB"/>
    <property type="match status" value="2"/>
</dbReference>
<evidence type="ECO:0000256" key="1">
    <source>
        <dbReference type="SAM" id="MobiDB-lite"/>
    </source>
</evidence>
<organism evidence="5">
    <name type="scientific">Aplanochytrium stocchinoi</name>
    <dbReference type="NCBI Taxonomy" id="215587"/>
    <lineage>
        <taxon>Eukaryota</taxon>
        <taxon>Sar</taxon>
        <taxon>Stramenopiles</taxon>
        <taxon>Bigyra</taxon>
        <taxon>Labyrinthulomycetes</taxon>
        <taxon>Thraustochytrida</taxon>
        <taxon>Thraustochytriidae</taxon>
        <taxon>Aplanochytrium</taxon>
    </lineage>
</organism>
<proteinExistence type="predicted"/>
<feature type="region of interest" description="Disordered" evidence="1">
    <location>
        <begin position="297"/>
        <end position="318"/>
    </location>
</feature>
<dbReference type="AlphaFoldDB" id="A0A7S3PRH4"/>
<dbReference type="InterPro" id="IPR017930">
    <property type="entry name" value="Myb_dom"/>
</dbReference>
<dbReference type="Pfam" id="PF00249">
    <property type="entry name" value="Myb_DNA-binding"/>
    <property type="match status" value="2"/>
</dbReference>
<evidence type="ECO:0000259" key="3">
    <source>
        <dbReference type="PROSITE" id="PS51293"/>
    </source>
</evidence>
<feature type="region of interest" description="Disordered" evidence="1">
    <location>
        <begin position="22"/>
        <end position="55"/>
    </location>
</feature>
<accession>A0A7S3PRH4</accession>
<feature type="compositionally biased region" description="Basic and acidic residues" evidence="1">
    <location>
        <begin position="38"/>
        <end position="50"/>
    </location>
</feature>
<feature type="domain" description="Myb-like" evidence="2">
    <location>
        <begin position="160"/>
        <end position="202"/>
    </location>
</feature>
<feature type="domain" description="Myb-like" evidence="2">
    <location>
        <begin position="52"/>
        <end position="102"/>
    </location>
</feature>
<dbReference type="PROSITE" id="PS51293">
    <property type="entry name" value="SANT"/>
    <property type="match status" value="1"/>
</dbReference>
<evidence type="ECO:0000313" key="5">
    <source>
        <dbReference type="EMBL" id="CAE0448047.1"/>
    </source>
</evidence>
<feature type="domain" description="Myb-like" evidence="2">
    <location>
        <begin position="103"/>
        <end position="153"/>
    </location>
</feature>
<feature type="domain" description="HTH myb-type" evidence="4">
    <location>
        <begin position="52"/>
        <end position="99"/>
    </location>
</feature>
<feature type="domain" description="SANT" evidence="3">
    <location>
        <begin position="55"/>
        <end position="104"/>
    </location>
</feature>
<dbReference type="EMBL" id="HBIN01023385">
    <property type="protein sequence ID" value="CAE0448047.1"/>
    <property type="molecule type" value="Transcribed_RNA"/>
</dbReference>
<dbReference type="PROSITE" id="PS50090">
    <property type="entry name" value="MYB_LIKE"/>
    <property type="match status" value="3"/>
</dbReference>
<dbReference type="GO" id="GO:0005634">
    <property type="term" value="C:nucleus"/>
    <property type="evidence" value="ECO:0007669"/>
    <property type="project" value="TreeGrafter"/>
</dbReference>
<evidence type="ECO:0000259" key="4">
    <source>
        <dbReference type="PROSITE" id="PS51294"/>
    </source>
</evidence>